<dbReference type="InterPro" id="IPR012677">
    <property type="entry name" value="Nucleotide-bd_a/b_plait_sf"/>
</dbReference>
<dbReference type="InterPro" id="IPR035979">
    <property type="entry name" value="RBD_domain_sf"/>
</dbReference>
<dbReference type="InterPro" id="IPR045164">
    <property type="entry name" value="RBM41/RNPC3"/>
</dbReference>
<dbReference type="SMART" id="SM00360">
    <property type="entry name" value="RRM"/>
    <property type="match status" value="1"/>
</dbReference>
<sequence>MPINERKNDPLFINYNPGIPNNILYVKNIHKKVKKQDLFCIFARYLSKEENEEQLKIKLFKFGKMRGQAFITYNSILSAKKALEETNGFIFFSKPIIVLFAKKE</sequence>
<dbReference type="PANTHER" id="PTHR16105:SF0">
    <property type="entry name" value="RNA-BINDING REGION-CONTAINING PROTEIN 3"/>
    <property type="match status" value="1"/>
</dbReference>
<evidence type="ECO:0000313" key="5">
    <source>
        <dbReference type="Proteomes" id="UP001149090"/>
    </source>
</evidence>
<organism evidence="4 5">
    <name type="scientific">Anaeramoeba ignava</name>
    <name type="common">Anaerobic marine amoeba</name>
    <dbReference type="NCBI Taxonomy" id="1746090"/>
    <lineage>
        <taxon>Eukaryota</taxon>
        <taxon>Metamonada</taxon>
        <taxon>Anaeramoebidae</taxon>
        <taxon>Anaeramoeba</taxon>
    </lineage>
</organism>
<dbReference type="SUPFAM" id="SSF54928">
    <property type="entry name" value="RNA-binding domain, RBD"/>
    <property type="match status" value="1"/>
</dbReference>
<evidence type="ECO:0000259" key="3">
    <source>
        <dbReference type="PROSITE" id="PS50102"/>
    </source>
</evidence>
<dbReference type="PROSITE" id="PS50102">
    <property type="entry name" value="RRM"/>
    <property type="match status" value="1"/>
</dbReference>
<dbReference type="Gene3D" id="3.30.70.330">
    <property type="match status" value="1"/>
</dbReference>
<protein>
    <recommendedName>
        <fullName evidence="3">RRM domain-containing protein</fullName>
    </recommendedName>
</protein>
<dbReference type="OrthoDB" id="277802at2759"/>
<dbReference type="AlphaFoldDB" id="A0A9Q0R5B5"/>
<dbReference type="EMBL" id="JAPDFW010000139">
    <property type="protein sequence ID" value="KAJ5066599.1"/>
    <property type="molecule type" value="Genomic_DNA"/>
</dbReference>
<accession>A0A9Q0R5B5</accession>
<keyword evidence="5" id="KW-1185">Reference proteome</keyword>
<evidence type="ECO:0000313" key="4">
    <source>
        <dbReference type="EMBL" id="KAJ5066599.1"/>
    </source>
</evidence>
<comment type="caution">
    <text evidence="4">The sequence shown here is derived from an EMBL/GenBank/DDBJ whole genome shotgun (WGS) entry which is preliminary data.</text>
</comment>
<reference evidence="4" key="1">
    <citation type="submission" date="2022-10" db="EMBL/GenBank/DDBJ databases">
        <title>Novel sulphate-reducing endosymbionts in the free-living metamonad Anaeramoeba.</title>
        <authorList>
            <person name="Jerlstrom-Hultqvist J."/>
            <person name="Cepicka I."/>
            <person name="Gallot-Lavallee L."/>
            <person name="Salas-Leiva D."/>
            <person name="Curtis B.A."/>
            <person name="Zahonova K."/>
            <person name="Pipaliya S."/>
            <person name="Dacks J."/>
            <person name="Roger A.J."/>
        </authorList>
    </citation>
    <scope>NUCLEOTIDE SEQUENCE</scope>
    <source>
        <strain evidence="4">BMAN</strain>
    </source>
</reference>
<dbReference type="GO" id="GO:0097157">
    <property type="term" value="F:pre-mRNA intronic binding"/>
    <property type="evidence" value="ECO:0007669"/>
    <property type="project" value="TreeGrafter"/>
</dbReference>
<dbReference type="Proteomes" id="UP001149090">
    <property type="component" value="Unassembled WGS sequence"/>
</dbReference>
<gene>
    <name evidence="4" type="ORF">M0811_13454</name>
</gene>
<feature type="domain" description="RRM" evidence="3">
    <location>
        <begin position="22"/>
        <end position="103"/>
    </location>
</feature>
<dbReference type="PANTHER" id="PTHR16105">
    <property type="entry name" value="RNA-BINDING REGION-CONTAINING PROTEIN 3"/>
    <property type="match status" value="1"/>
</dbReference>
<dbReference type="Pfam" id="PF00076">
    <property type="entry name" value="RRM_1"/>
    <property type="match status" value="1"/>
</dbReference>
<name>A0A9Q0R5B5_ANAIG</name>
<dbReference type="GO" id="GO:0005689">
    <property type="term" value="C:U12-type spliceosomal complex"/>
    <property type="evidence" value="ECO:0007669"/>
    <property type="project" value="TreeGrafter"/>
</dbReference>
<dbReference type="GO" id="GO:0000398">
    <property type="term" value="P:mRNA splicing, via spliceosome"/>
    <property type="evidence" value="ECO:0007669"/>
    <property type="project" value="TreeGrafter"/>
</dbReference>
<dbReference type="OMA" id="CATHDEL"/>
<keyword evidence="1 2" id="KW-0694">RNA-binding</keyword>
<proteinExistence type="predicted"/>
<evidence type="ECO:0000256" key="1">
    <source>
        <dbReference type="ARBA" id="ARBA00022884"/>
    </source>
</evidence>
<dbReference type="GO" id="GO:0030626">
    <property type="term" value="F:U12 snRNA binding"/>
    <property type="evidence" value="ECO:0007669"/>
    <property type="project" value="TreeGrafter"/>
</dbReference>
<dbReference type="InterPro" id="IPR000504">
    <property type="entry name" value="RRM_dom"/>
</dbReference>
<evidence type="ECO:0000256" key="2">
    <source>
        <dbReference type="PROSITE-ProRule" id="PRU00176"/>
    </source>
</evidence>